<organism evidence="1 2">
    <name type="scientific">Deinococcus xinjiangensis</name>
    <dbReference type="NCBI Taxonomy" id="457454"/>
    <lineage>
        <taxon>Bacteria</taxon>
        <taxon>Thermotogati</taxon>
        <taxon>Deinococcota</taxon>
        <taxon>Deinococci</taxon>
        <taxon>Deinococcales</taxon>
        <taxon>Deinococcaceae</taxon>
        <taxon>Deinococcus</taxon>
    </lineage>
</organism>
<gene>
    <name evidence="1" type="ORF">Dxin01_00133</name>
</gene>
<protein>
    <submittedName>
        <fullName evidence="1">Uncharacterized protein</fullName>
    </submittedName>
</protein>
<dbReference type="EMBL" id="BAABRN010000001">
    <property type="protein sequence ID" value="GAA5500412.1"/>
    <property type="molecule type" value="Genomic_DNA"/>
</dbReference>
<reference evidence="1 2" key="1">
    <citation type="submission" date="2024-02" db="EMBL/GenBank/DDBJ databases">
        <title>Deinococcus xinjiangensis NBRC 107630.</title>
        <authorList>
            <person name="Ichikawa N."/>
            <person name="Katano-Makiyama Y."/>
            <person name="Hidaka K."/>
        </authorList>
    </citation>
    <scope>NUCLEOTIDE SEQUENCE [LARGE SCALE GENOMIC DNA]</scope>
    <source>
        <strain evidence="1 2">NBRC 107630</strain>
    </source>
</reference>
<name>A0ABP9V547_9DEIO</name>
<comment type="caution">
    <text evidence="1">The sequence shown here is derived from an EMBL/GenBank/DDBJ whole genome shotgun (WGS) entry which is preliminary data.</text>
</comment>
<dbReference type="Proteomes" id="UP001458946">
    <property type="component" value="Unassembled WGS sequence"/>
</dbReference>
<sequence length="41" mass="4633">MLGAVCRFNSTQGDINMLTFYDIEVMGDYLDDACDADWEPP</sequence>
<accession>A0ABP9V547</accession>
<proteinExistence type="predicted"/>
<keyword evidence="2" id="KW-1185">Reference proteome</keyword>
<evidence type="ECO:0000313" key="1">
    <source>
        <dbReference type="EMBL" id="GAA5500412.1"/>
    </source>
</evidence>
<evidence type="ECO:0000313" key="2">
    <source>
        <dbReference type="Proteomes" id="UP001458946"/>
    </source>
</evidence>